<accession>A0A6C0DQA4</accession>
<evidence type="ECO:0000313" key="1">
    <source>
        <dbReference type="EMBL" id="QHT19098.1"/>
    </source>
</evidence>
<protein>
    <submittedName>
        <fullName evidence="1">Uncharacterized protein</fullName>
    </submittedName>
</protein>
<dbReference type="AlphaFoldDB" id="A0A6C0DQA4"/>
<organism evidence="1">
    <name type="scientific">viral metagenome</name>
    <dbReference type="NCBI Taxonomy" id="1070528"/>
    <lineage>
        <taxon>unclassified sequences</taxon>
        <taxon>metagenomes</taxon>
        <taxon>organismal metagenomes</taxon>
    </lineage>
</organism>
<reference evidence="1" key="1">
    <citation type="journal article" date="2020" name="Nature">
        <title>Giant virus diversity and host interactions through global metagenomics.</title>
        <authorList>
            <person name="Schulz F."/>
            <person name="Roux S."/>
            <person name="Paez-Espino D."/>
            <person name="Jungbluth S."/>
            <person name="Walsh D.A."/>
            <person name="Denef V.J."/>
            <person name="McMahon K.D."/>
            <person name="Konstantinidis K.T."/>
            <person name="Eloe-Fadrosh E.A."/>
            <person name="Kyrpides N.C."/>
            <person name="Woyke T."/>
        </authorList>
    </citation>
    <scope>NUCLEOTIDE SEQUENCE</scope>
    <source>
        <strain evidence="1">GVMAG-M-3300023174-49</strain>
    </source>
</reference>
<name>A0A6C0DQA4_9ZZZZ</name>
<proteinExistence type="predicted"/>
<dbReference type="EMBL" id="MN739662">
    <property type="protein sequence ID" value="QHT19098.1"/>
    <property type="molecule type" value="Genomic_DNA"/>
</dbReference>
<sequence>MYGFIMLINNKIKRKKSWGILATFVNFCQPSGIFPVAKVAKIPLLRPTLP</sequence>